<dbReference type="InterPro" id="IPR036637">
    <property type="entry name" value="Phosphohistidine_dom_sf"/>
</dbReference>
<dbReference type="Gene3D" id="3.50.30.10">
    <property type="entry name" value="Phosphohistidine domain"/>
    <property type="match status" value="1"/>
</dbReference>
<dbReference type="PANTHER" id="PTHR43615:SF1">
    <property type="entry name" value="PPDK_N DOMAIN-CONTAINING PROTEIN"/>
    <property type="match status" value="1"/>
</dbReference>
<dbReference type="EMBL" id="OU900094">
    <property type="protein sequence ID" value="CAH1141478.1"/>
    <property type="molecule type" value="Genomic_DNA"/>
</dbReference>
<evidence type="ECO:0000313" key="4">
    <source>
        <dbReference type="EMBL" id="CAH1141478.1"/>
    </source>
</evidence>
<dbReference type="Gene3D" id="3.30.1490.20">
    <property type="entry name" value="ATP-grasp fold, A domain"/>
    <property type="match status" value="1"/>
</dbReference>
<dbReference type="Proteomes" id="UP001153712">
    <property type="component" value="Chromosome 1"/>
</dbReference>
<name>A0A9P0DND3_PHYSR</name>
<evidence type="ECO:0000259" key="2">
    <source>
        <dbReference type="Pfam" id="PF00391"/>
    </source>
</evidence>
<organism evidence="4 5">
    <name type="scientific">Phyllotreta striolata</name>
    <name type="common">Striped flea beetle</name>
    <name type="synonym">Crioceris striolata</name>
    <dbReference type="NCBI Taxonomy" id="444603"/>
    <lineage>
        <taxon>Eukaryota</taxon>
        <taxon>Metazoa</taxon>
        <taxon>Ecdysozoa</taxon>
        <taxon>Arthropoda</taxon>
        <taxon>Hexapoda</taxon>
        <taxon>Insecta</taxon>
        <taxon>Pterygota</taxon>
        <taxon>Neoptera</taxon>
        <taxon>Endopterygota</taxon>
        <taxon>Coleoptera</taxon>
        <taxon>Polyphaga</taxon>
        <taxon>Cucujiformia</taxon>
        <taxon>Chrysomeloidea</taxon>
        <taxon>Chrysomelidae</taxon>
        <taxon>Galerucinae</taxon>
        <taxon>Alticini</taxon>
        <taxon>Phyllotreta</taxon>
    </lineage>
</organism>
<reference evidence="4" key="1">
    <citation type="submission" date="2022-01" db="EMBL/GenBank/DDBJ databases">
        <authorList>
            <person name="King R."/>
        </authorList>
    </citation>
    <scope>NUCLEOTIDE SEQUENCE</scope>
</reference>
<dbReference type="SUPFAM" id="SSF56059">
    <property type="entry name" value="Glutathione synthetase ATP-binding domain-like"/>
    <property type="match status" value="1"/>
</dbReference>
<evidence type="ECO:0000259" key="3">
    <source>
        <dbReference type="Pfam" id="PF01326"/>
    </source>
</evidence>
<dbReference type="Pfam" id="PF00391">
    <property type="entry name" value="PEP-utilizers"/>
    <property type="match status" value="1"/>
</dbReference>
<dbReference type="PANTHER" id="PTHR43615">
    <property type="entry name" value="PHOSPHOENOLPYRUVATE SYNTHASE-RELATED"/>
    <property type="match status" value="1"/>
</dbReference>
<dbReference type="GO" id="GO:0005524">
    <property type="term" value="F:ATP binding"/>
    <property type="evidence" value="ECO:0007669"/>
    <property type="project" value="InterPro"/>
</dbReference>
<feature type="domain" description="PEP-utilising enzyme mobile" evidence="2">
    <location>
        <begin position="1145"/>
        <end position="1215"/>
    </location>
</feature>
<evidence type="ECO:0008006" key="6">
    <source>
        <dbReference type="Google" id="ProtNLM"/>
    </source>
</evidence>
<gene>
    <name evidence="4" type="ORF">PHYEVI_LOCUS969</name>
</gene>
<dbReference type="InterPro" id="IPR013815">
    <property type="entry name" value="ATP_grasp_subdomain_1"/>
</dbReference>
<protein>
    <recommendedName>
        <fullName evidence="6">Phosphoenolpyruvate synthase</fullName>
    </recommendedName>
</protein>
<dbReference type="GO" id="GO:0016301">
    <property type="term" value="F:kinase activity"/>
    <property type="evidence" value="ECO:0007669"/>
    <property type="project" value="InterPro"/>
</dbReference>
<sequence>MLIIPRISKTMWKYKEKYQNILKQLGDRLENEITITEDEESECQYFCGTDRKFNTLNIKFETDKNLVASLSIFLRIDGRVYTLPEKNAFSKINLNKRHWKTDSLNIEVLEPFKRLRITFNGLLRNREGATDHVQFNFLFIAASSPNYTPHDIDELLLSKYVKERSKNSNSQSCDQHGFDQFGVLVGTVKINSSNEFTLSIPTCRTRNRGIDNTIDFSKIFKIIAIDEYGNFFNIVAKSLKNGVSQLNYGFAYLSNEKPYTVTYVDILTINHGQLIVNAKVNGKMYKIDITMKEKLTVKALNEDPRGLEIVDTPADCVVNNFSGTAIIECVNEYEGTVKWISQPKICERFEKPLPDMYLSDLEEEASQFSELSGGKGCSLALLTTLKSPMFSIPPGFIITTKAFNWYLRENPELQQSIQKIDKDFCSNIAQDQLECNCNDAIAAFESQQMPKELVSLINNQLEKYVTEGNEGWAVRSSAIGEDSEEFSVAGQNDTILGCSTNRVIESIQACWASLYSYQSVKYRWQNGLPIVTEMAVVVQKMVNTESAGVLFTRHPLTNNPSEMVVTSTFGLGELVVSGKIDPDSFVIGRTWDGLVTIKDKKLGKKLHSLNENEYSLTDEQLILLGKIGTCLEKAHGSPRDIEWGFSEGRLYLFQSRPITTANTWTDFELSHEMDTPFLCENIVSTTANIREVIPKALTVLSRTSSVKALDWALQKFVKKNFDPTTLRGLVTYQHNIFLDVITSIHWHATDEINVSDITLDLAIFGHQIMDERINLLIKNRMGSSSAWNKLKEVYSTLPTAWKYKEHLESARSVLKQMDLNGKSLKELYEKIEVGIQNVEELCILHSKTSKSSVFYQICAINILLESNKEILPDHLSDFALILSSCEDVVSAEVPKYLEQISKALQECKDSDEFRSIEPSQGLDWLKANCSKAYELYVEFIEKHGHRSAAEFEIFEENWSDNPSTVIAMIRANLKCDKKDKPKMDVDDVIRNLKSPKYTITKCIVKFLMNKIRVAVGAREQTKSILIKGIDELRKAYRKLSNGMVAEGLIPRKSLLYHLTQYEIGVMLQARNPALVRKAGRREKLYDSWREMTFPEIMYGTPKENDSSQGTPVQSRRVCIGTPVCQGIVQGRACVIRNLNEISALRPDDILVTYSTDICWSPYFPTLSGVVTELGGIISHGAVVAREYGLPCIVGAKNVLNCFKTGQMVRLNGYTGEIGIVC</sequence>
<proteinExistence type="inferred from homology"/>
<evidence type="ECO:0000256" key="1">
    <source>
        <dbReference type="ARBA" id="ARBA00007837"/>
    </source>
</evidence>
<feature type="domain" description="Pyruvate phosphate dikinase AMP/ATP-binding" evidence="3">
    <location>
        <begin position="371"/>
        <end position="663"/>
    </location>
</feature>
<comment type="similarity">
    <text evidence="1">Belongs to the PEP-utilizing enzyme family.</text>
</comment>
<dbReference type="AlphaFoldDB" id="A0A9P0DND3"/>
<accession>A0A9P0DND3</accession>
<dbReference type="OrthoDB" id="6123450at2759"/>
<dbReference type="InterPro" id="IPR051549">
    <property type="entry name" value="PEP_Utilizing_Enz"/>
</dbReference>
<keyword evidence="5" id="KW-1185">Reference proteome</keyword>
<dbReference type="Pfam" id="PF01326">
    <property type="entry name" value="PPDK_N"/>
    <property type="match status" value="1"/>
</dbReference>
<evidence type="ECO:0000313" key="5">
    <source>
        <dbReference type="Proteomes" id="UP001153712"/>
    </source>
</evidence>
<dbReference type="InterPro" id="IPR008279">
    <property type="entry name" value="PEP-util_enz_mobile_dom"/>
</dbReference>
<dbReference type="SUPFAM" id="SSF52009">
    <property type="entry name" value="Phosphohistidine domain"/>
    <property type="match status" value="1"/>
</dbReference>
<dbReference type="InterPro" id="IPR002192">
    <property type="entry name" value="PPDK_AMP/ATP-bd"/>
</dbReference>
<dbReference type="Gene3D" id="3.30.470.20">
    <property type="entry name" value="ATP-grasp fold, B domain"/>
    <property type="match status" value="1"/>
</dbReference>